<dbReference type="GO" id="GO:0016567">
    <property type="term" value="P:protein ubiquitination"/>
    <property type="evidence" value="ECO:0007669"/>
    <property type="project" value="TreeGrafter"/>
</dbReference>
<keyword evidence="4" id="KW-1185">Reference proteome</keyword>
<reference evidence="2" key="1">
    <citation type="submission" date="2023-06" db="EMBL/GenBank/DDBJ databases">
        <authorList>
            <person name="Kurt Z."/>
        </authorList>
    </citation>
    <scope>NUCLEOTIDE SEQUENCE</scope>
</reference>
<evidence type="ECO:0000259" key="1">
    <source>
        <dbReference type="SMART" id="SM00327"/>
    </source>
</evidence>
<evidence type="ECO:0000313" key="2">
    <source>
        <dbReference type="EMBL" id="CAI9944923.1"/>
    </source>
</evidence>
<dbReference type="GO" id="GO:0005634">
    <property type="term" value="C:nucleus"/>
    <property type="evidence" value="ECO:0007669"/>
    <property type="project" value="TreeGrafter"/>
</dbReference>
<dbReference type="AlphaFoldDB" id="A0AA86UMS4"/>
<dbReference type="EMBL" id="CATOUU010000735">
    <property type="protein sequence ID" value="CAI9944923.1"/>
    <property type="molecule type" value="Genomic_DNA"/>
</dbReference>
<dbReference type="PANTHER" id="PTHR45751">
    <property type="entry name" value="COPINE FAMILY PROTEIN 1"/>
    <property type="match status" value="1"/>
</dbReference>
<accession>A0AA86UMS4</accession>
<dbReference type="InterPro" id="IPR010734">
    <property type="entry name" value="Copine_C"/>
</dbReference>
<evidence type="ECO:0000313" key="4">
    <source>
        <dbReference type="Proteomes" id="UP001642409"/>
    </source>
</evidence>
<comment type="caution">
    <text evidence="2">The sequence shown here is derived from an EMBL/GenBank/DDBJ whole genome shotgun (WGS) entry which is preliminary data.</text>
</comment>
<dbReference type="PANTHER" id="PTHR45751:SF11">
    <property type="entry name" value="COPINE FAMILY PROTEIN 2"/>
    <property type="match status" value="1"/>
</dbReference>
<dbReference type="InterPro" id="IPR002035">
    <property type="entry name" value="VWF_A"/>
</dbReference>
<sequence length="328" mass="37200">MNYKPKNHSQSLQKLYYYCNFIIGGDIQSYLANILVSAFPLNLFRIITKLTTYLLIKQLSTSQTFANCCIKSNKKDKYKTYKELVTVLETNGLTKAQLIIGFDFSGSNKWTGQRLYGCNMHDVTQLKETPYETIARLIDPLIKKFDDDGNIPSYIFGDVLTKNAKVRPLDPDAEDPNIQGMDAVLKTYRQFAPTVQQSGPTSLGPLIDEAIKSCERSPEFHILIAITDGDITEPDQDKIKIQKASGYPLSIVVVGVGDGPFDILEQFDSKLSGRKFDNFNFFNYSEYKHKIDFMDTGSQNTAEEMVALQMLQEIPDQYQDIKTLQLLK</sequence>
<dbReference type="InterPro" id="IPR052079">
    <property type="entry name" value="E3_ligase/Copine_domain"/>
</dbReference>
<proteinExistence type="predicted"/>
<reference evidence="3 4" key="2">
    <citation type="submission" date="2024-07" db="EMBL/GenBank/DDBJ databases">
        <authorList>
            <person name="Akdeniz Z."/>
        </authorList>
    </citation>
    <scope>NUCLEOTIDE SEQUENCE [LARGE SCALE GENOMIC DNA]</scope>
</reference>
<protein>
    <submittedName>
        <fullName evidence="2">Copine I</fullName>
    </submittedName>
    <submittedName>
        <fullName evidence="3">Copine_I</fullName>
    </submittedName>
</protein>
<dbReference type="Proteomes" id="UP001642409">
    <property type="component" value="Unassembled WGS sequence"/>
</dbReference>
<dbReference type="EMBL" id="CAXDID020000182">
    <property type="protein sequence ID" value="CAL6049938.1"/>
    <property type="molecule type" value="Genomic_DNA"/>
</dbReference>
<feature type="domain" description="VWFA" evidence="1">
    <location>
        <begin position="95"/>
        <end position="295"/>
    </location>
</feature>
<dbReference type="Gene3D" id="3.40.50.410">
    <property type="entry name" value="von Willebrand factor, type A domain"/>
    <property type="match status" value="1"/>
</dbReference>
<evidence type="ECO:0000313" key="3">
    <source>
        <dbReference type="EMBL" id="CAL6049938.1"/>
    </source>
</evidence>
<organism evidence="2">
    <name type="scientific">Hexamita inflata</name>
    <dbReference type="NCBI Taxonomy" id="28002"/>
    <lineage>
        <taxon>Eukaryota</taxon>
        <taxon>Metamonada</taxon>
        <taxon>Diplomonadida</taxon>
        <taxon>Hexamitidae</taxon>
        <taxon>Hexamitinae</taxon>
        <taxon>Hexamita</taxon>
    </lineage>
</organism>
<dbReference type="InterPro" id="IPR036465">
    <property type="entry name" value="vWFA_dom_sf"/>
</dbReference>
<dbReference type="GO" id="GO:0004842">
    <property type="term" value="F:ubiquitin-protein transferase activity"/>
    <property type="evidence" value="ECO:0007669"/>
    <property type="project" value="TreeGrafter"/>
</dbReference>
<name>A0AA86UMS4_9EUKA</name>
<dbReference type="Pfam" id="PF07002">
    <property type="entry name" value="Copine"/>
    <property type="match status" value="1"/>
</dbReference>
<gene>
    <name evidence="2" type="ORF">HINF_LOCUS32568</name>
    <name evidence="3" type="ORF">HINF_LOCUS43648</name>
</gene>
<dbReference type="SUPFAM" id="SSF53300">
    <property type="entry name" value="vWA-like"/>
    <property type="match status" value="1"/>
</dbReference>
<dbReference type="SMART" id="SM00327">
    <property type="entry name" value="VWA"/>
    <property type="match status" value="1"/>
</dbReference>